<gene>
    <name evidence="2" type="ORF">LIER_23818</name>
</gene>
<sequence>MGSPPPLRIKREPQEVPRLIGHIDTISGGIEGGGDSRNSRKNYTRREGASMPSLNKGLGERERKRSRKSHMEINKVKSEEDNSPKEMKNENRVVPKEEVLIVPFMPERITSCNWLSNDSWLGIQPQPMETPNGRSNFHWRGLPYHFNWHSSLLP</sequence>
<evidence type="ECO:0000313" key="3">
    <source>
        <dbReference type="Proteomes" id="UP001454036"/>
    </source>
</evidence>
<reference evidence="2 3" key="1">
    <citation type="submission" date="2024-01" db="EMBL/GenBank/DDBJ databases">
        <title>The complete chloroplast genome sequence of Lithospermum erythrorhizon: insights into the phylogenetic relationship among Boraginaceae species and the maternal lineages of purple gromwells.</title>
        <authorList>
            <person name="Okada T."/>
            <person name="Watanabe K."/>
        </authorList>
    </citation>
    <scope>NUCLEOTIDE SEQUENCE [LARGE SCALE GENOMIC DNA]</scope>
</reference>
<name>A0AAV3QZ39_LITER</name>
<proteinExistence type="predicted"/>
<accession>A0AAV3QZ39</accession>
<organism evidence="2 3">
    <name type="scientific">Lithospermum erythrorhizon</name>
    <name type="common">Purple gromwell</name>
    <name type="synonym">Lithospermum officinale var. erythrorhizon</name>
    <dbReference type="NCBI Taxonomy" id="34254"/>
    <lineage>
        <taxon>Eukaryota</taxon>
        <taxon>Viridiplantae</taxon>
        <taxon>Streptophyta</taxon>
        <taxon>Embryophyta</taxon>
        <taxon>Tracheophyta</taxon>
        <taxon>Spermatophyta</taxon>
        <taxon>Magnoliopsida</taxon>
        <taxon>eudicotyledons</taxon>
        <taxon>Gunneridae</taxon>
        <taxon>Pentapetalae</taxon>
        <taxon>asterids</taxon>
        <taxon>lamiids</taxon>
        <taxon>Boraginales</taxon>
        <taxon>Boraginaceae</taxon>
        <taxon>Boraginoideae</taxon>
        <taxon>Lithospermeae</taxon>
        <taxon>Lithospermum</taxon>
    </lineage>
</organism>
<evidence type="ECO:0000256" key="1">
    <source>
        <dbReference type="SAM" id="MobiDB-lite"/>
    </source>
</evidence>
<feature type="region of interest" description="Disordered" evidence="1">
    <location>
        <begin position="23"/>
        <end position="91"/>
    </location>
</feature>
<dbReference type="Proteomes" id="UP001454036">
    <property type="component" value="Unassembled WGS sequence"/>
</dbReference>
<keyword evidence="3" id="KW-1185">Reference proteome</keyword>
<dbReference type="EMBL" id="BAABME010006788">
    <property type="protein sequence ID" value="GAA0169300.1"/>
    <property type="molecule type" value="Genomic_DNA"/>
</dbReference>
<evidence type="ECO:0000313" key="2">
    <source>
        <dbReference type="EMBL" id="GAA0169300.1"/>
    </source>
</evidence>
<dbReference type="AlphaFoldDB" id="A0AAV3QZ39"/>
<comment type="caution">
    <text evidence="2">The sequence shown here is derived from an EMBL/GenBank/DDBJ whole genome shotgun (WGS) entry which is preliminary data.</text>
</comment>
<protein>
    <submittedName>
        <fullName evidence="2">Uncharacterized protein</fullName>
    </submittedName>
</protein>
<feature type="compositionally biased region" description="Basic and acidic residues" evidence="1">
    <location>
        <begin position="58"/>
        <end position="91"/>
    </location>
</feature>